<protein>
    <submittedName>
        <fullName evidence="8">Major facilitator superfamily MFS_1</fullName>
    </submittedName>
</protein>
<keyword evidence="9" id="KW-1185">Reference proteome</keyword>
<dbReference type="CDD" id="cd06173">
    <property type="entry name" value="MFS_MefA_like"/>
    <property type="match status" value="1"/>
</dbReference>
<feature type="transmembrane region" description="Helical" evidence="7">
    <location>
        <begin position="153"/>
        <end position="175"/>
    </location>
</feature>
<keyword evidence="3" id="KW-1003">Cell membrane</keyword>
<evidence type="ECO:0000256" key="4">
    <source>
        <dbReference type="ARBA" id="ARBA00022692"/>
    </source>
</evidence>
<dbReference type="Gene3D" id="1.20.1250.20">
    <property type="entry name" value="MFS general substrate transporter like domains"/>
    <property type="match status" value="1"/>
</dbReference>
<name>A7HQU2_PARL1</name>
<evidence type="ECO:0000256" key="7">
    <source>
        <dbReference type="SAM" id="Phobius"/>
    </source>
</evidence>
<keyword evidence="4 7" id="KW-0812">Transmembrane</keyword>
<evidence type="ECO:0000256" key="1">
    <source>
        <dbReference type="ARBA" id="ARBA00004651"/>
    </source>
</evidence>
<keyword evidence="2" id="KW-0813">Transport</keyword>
<dbReference type="EMBL" id="CP000774">
    <property type="protein sequence ID" value="ABS62275.1"/>
    <property type="molecule type" value="Genomic_DNA"/>
</dbReference>
<dbReference type="AlphaFoldDB" id="A7HQU2"/>
<dbReference type="RefSeq" id="WP_011995566.1">
    <property type="nucleotide sequence ID" value="NC_009719.1"/>
</dbReference>
<evidence type="ECO:0000313" key="9">
    <source>
        <dbReference type="Proteomes" id="UP000006377"/>
    </source>
</evidence>
<feature type="transmembrane region" description="Helical" evidence="7">
    <location>
        <begin position="56"/>
        <end position="76"/>
    </location>
</feature>
<evidence type="ECO:0000256" key="2">
    <source>
        <dbReference type="ARBA" id="ARBA00022448"/>
    </source>
</evidence>
<feature type="transmembrane region" description="Helical" evidence="7">
    <location>
        <begin position="115"/>
        <end position="132"/>
    </location>
</feature>
<dbReference type="STRING" id="402881.Plav_0652"/>
<reference evidence="8 9" key="1">
    <citation type="journal article" date="2011" name="Stand. Genomic Sci.">
        <title>Complete genome sequence of Parvibaculum lavamentivorans type strain (DS-1(T)).</title>
        <authorList>
            <person name="Schleheck D."/>
            <person name="Weiss M."/>
            <person name="Pitluck S."/>
            <person name="Bruce D."/>
            <person name="Land M.L."/>
            <person name="Han S."/>
            <person name="Saunders E."/>
            <person name="Tapia R."/>
            <person name="Detter C."/>
            <person name="Brettin T."/>
            <person name="Han J."/>
            <person name="Woyke T."/>
            <person name="Goodwin L."/>
            <person name="Pennacchio L."/>
            <person name="Nolan M."/>
            <person name="Cook A.M."/>
            <person name="Kjelleberg S."/>
            <person name="Thomas T."/>
        </authorList>
    </citation>
    <scope>NUCLEOTIDE SEQUENCE [LARGE SCALE GENOMIC DNA]</scope>
    <source>
        <strain evidence="9">DS-1 / DSM 13023 / NCIMB 13966</strain>
    </source>
</reference>
<feature type="transmembrane region" description="Helical" evidence="7">
    <location>
        <begin position="268"/>
        <end position="287"/>
    </location>
</feature>
<organism evidence="8 9">
    <name type="scientific">Parvibaculum lavamentivorans (strain DS-1 / DSM 13023 / NCIMB 13966)</name>
    <dbReference type="NCBI Taxonomy" id="402881"/>
    <lineage>
        <taxon>Bacteria</taxon>
        <taxon>Pseudomonadati</taxon>
        <taxon>Pseudomonadota</taxon>
        <taxon>Alphaproteobacteria</taxon>
        <taxon>Hyphomicrobiales</taxon>
        <taxon>Parvibaculaceae</taxon>
        <taxon>Parvibaculum</taxon>
    </lineage>
</organism>
<dbReference type="PANTHER" id="PTHR23513:SF9">
    <property type="entry name" value="ENTEROBACTIN EXPORTER ENTS"/>
    <property type="match status" value="1"/>
</dbReference>
<evidence type="ECO:0000256" key="6">
    <source>
        <dbReference type="ARBA" id="ARBA00023136"/>
    </source>
</evidence>
<evidence type="ECO:0000313" key="8">
    <source>
        <dbReference type="EMBL" id="ABS62275.1"/>
    </source>
</evidence>
<sequence length="423" mass="44607">MTSTPPTDRMTEDTTAGLFRLRDFRLYISGRFLGTLAMLIQSVAVGWQVYDITESPMALGYVGLAQFLPIVLLTLPAGDIADRIDRRIIVAVSAVMEAAAAGWLILLTLTHSGDVTYFYAALALFGCARAFMAPASRSFVPLLVSAVQLPRAVAVSSSSFQIAVITGPAIGGGLYLFGPVLVYALCAALFLCVAAAFLAIRTRPPVGTTGSTVGALKRVTAGIAYMRRTPIVLGAISLDLFAVLLGGAVALLPIFARDILHVGPEGLGLMRSAPAIGAIIVNLLIIWRPIRKRTGHIMFACVTIFGVATIAFGLSEDFLLTLGALAIMGASDMVSVNIRSTLIPLATPQPMLGRVTAVEMLFIGASNELGEFESGLTAAWFGTVPAVVIGGLGTLGVVGIWMWLFPDLRKVDKLSDVKPQEPG</sequence>
<dbReference type="eggNOG" id="COG0477">
    <property type="taxonomic scope" value="Bacteria"/>
</dbReference>
<dbReference type="HOGENOM" id="CLU_034180_11_0_5"/>
<dbReference type="SUPFAM" id="SSF103473">
    <property type="entry name" value="MFS general substrate transporter"/>
    <property type="match status" value="1"/>
</dbReference>
<evidence type="ECO:0000256" key="3">
    <source>
        <dbReference type="ARBA" id="ARBA00022475"/>
    </source>
</evidence>
<feature type="transmembrane region" description="Helical" evidence="7">
    <location>
        <begin position="231"/>
        <end position="256"/>
    </location>
</feature>
<feature type="transmembrane region" description="Helical" evidence="7">
    <location>
        <begin position="294"/>
        <end position="312"/>
    </location>
</feature>
<comment type="subcellular location">
    <subcellularLocation>
        <location evidence="1">Cell membrane</location>
        <topology evidence="1">Multi-pass membrane protein</topology>
    </subcellularLocation>
</comment>
<feature type="transmembrane region" description="Helical" evidence="7">
    <location>
        <begin position="88"/>
        <end position="109"/>
    </location>
</feature>
<evidence type="ECO:0000256" key="5">
    <source>
        <dbReference type="ARBA" id="ARBA00022989"/>
    </source>
</evidence>
<feature type="transmembrane region" description="Helical" evidence="7">
    <location>
        <begin position="181"/>
        <end position="200"/>
    </location>
</feature>
<dbReference type="InterPro" id="IPR036259">
    <property type="entry name" value="MFS_trans_sf"/>
</dbReference>
<keyword evidence="5 7" id="KW-1133">Transmembrane helix</keyword>
<keyword evidence="6 7" id="KW-0472">Membrane</keyword>
<proteinExistence type="predicted"/>
<dbReference type="KEGG" id="pla:Plav_0652"/>
<dbReference type="Proteomes" id="UP000006377">
    <property type="component" value="Chromosome"/>
</dbReference>
<gene>
    <name evidence="8" type="ordered locus">Plav_0652</name>
</gene>
<dbReference type="GO" id="GO:0005886">
    <property type="term" value="C:plasma membrane"/>
    <property type="evidence" value="ECO:0007669"/>
    <property type="project" value="UniProtKB-SubCell"/>
</dbReference>
<feature type="transmembrane region" description="Helical" evidence="7">
    <location>
        <begin position="32"/>
        <end position="50"/>
    </location>
</feature>
<accession>A7HQU2</accession>
<dbReference type="PANTHER" id="PTHR23513">
    <property type="entry name" value="INTEGRAL MEMBRANE EFFLUX PROTEIN-RELATED"/>
    <property type="match status" value="1"/>
</dbReference>
<feature type="transmembrane region" description="Helical" evidence="7">
    <location>
        <begin position="379"/>
        <end position="405"/>
    </location>
</feature>
<dbReference type="InterPro" id="IPR010290">
    <property type="entry name" value="TM_effector"/>
</dbReference>
<dbReference type="Pfam" id="PF05977">
    <property type="entry name" value="MFS_3"/>
    <property type="match status" value="1"/>
</dbReference>